<dbReference type="InterPro" id="IPR036640">
    <property type="entry name" value="ABC1_TM_sf"/>
</dbReference>
<dbReference type="InterPro" id="IPR039421">
    <property type="entry name" value="Type_1_exporter"/>
</dbReference>
<gene>
    <name evidence="11" type="ORF">FPZ52_17325</name>
</gene>
<evidence type="ECO:0000256" key="5">
    <source>
        <dbReference type="ARBA" id="ARBA00022989"/>
    </source>
</evidence>
<comment type="function">
    <text evidence="7">Part of an ABC transporter complex. Transmembrane domains (TMD) form a pore in the inner membrane and the ATP-binding domain (NBD) is responsible for energy generation.</text>
</comment>
<feature type="transmembrane region" description="Helical" evidence="8">
    <location>
        <begin position="39"/>
        <end position="61"/>
    </location>
</feature>
<evidence type="ECO:0000256" key="8">
    <source>
        <dbReference type="SAM" id="Phobius"/>
    </source>
</evidence>
<dbReference type="Proteomes" id="UP000318483">
    <property type="component" value="Plasmid unnamed4"/>
</dbReference>
<evidence type="ECO:0000256" key="4">
    <source>
        <dbReference type="ARBA" id="ARBA00022840"/>
    </source>
</evidence>
<feature type="transmembrane region" description="Helical" evidence="8">
    <location>
        <begin position="185"/>
        <end position="204"/>
    </location>
</feature>
<dbReference type="SUPFAM" id="SSF90123">
    <property type="entry name" value="ABC transporter transmembrane region"/>
    <property type="match status" value="1"/>
</dbReference>
<name>A0A5B8IZ82_9RHOB</name>
<comment type="subcellular location">
    <subcellularLocation>
        <location evidence="1">Cell membrane</location>
        <topology evidence="1">Multi-pass membrane protein</topology>
    </subcellularLocation>
</comment>
<dbReference type="GO" id="GO:0005524">
    <property type="term" value="F:ATP binding"/>
    <property type="evidence" value="ECO:0007669"/>
    <property type="project" value="UniProtKB-KW"/>
</dbReference>
<dbReference type="Pfam" id="PF00005">
    <property type="entry name" value="ABC_tran"/>
    <property type="match status" value="1"/>
</dbReference>
<keyword evidence="4 11" id="KW-0067">ATP-binding</keyword>
<dbReference type="Pfam" id="PF00664">
    <property type="entry name" value="ABC_membrane"/>
    <property type="match status" value="1"/>
</dbReference>
<evidence type="ECO:0000256" key="6">
    <source>
        <dbReference type="ARBA" id="ARBA00023136"/>
    </source>
</evidence>
<evidence type="ECO:0000256" key="7">
    <source>
        <dbReference type="ARBA" id="ARBA00024725"/>
    </source>
</evidence>
<keyword evidence="11" id="KW-0614">Plasmid</keyword>
<feature type="transmembrane region" description="Helical" evidence="8">
    <location>
        <begin position="271"/>
        <end position="292"/>
    </location>
</feature>
<dbReference type="InterPro" id="IPR027417">
    <property type="entry name" value="P-loop_NTPase"/>
</dbReference>
<dbReference type="InterPro" id="IPR003439">
    <property type="entry name" value="ABC_transporter-like_ATP-bd"/>
</dbReference>
<dbReference type="PROSITE" id="PS00211">
    <property type="entry name" value="ABC_TRANSPORTER_1"/>
    <property type="match status" value="1"/>
</dbReference>
<evidence type="ECO:0000256" key="3">
    <source>
        <dbReference type="ARBA" id="ARBA00022741"/>
    </source>
</evidence>
<evidence type="ECO:0000259" key="9">
    <source>
        <dbReference type="PROSITE" id="PS50893"/>
    </source>
</evidence>
<dbReference type="GO" id="GO:0034040">
    <property type="term" value="F:ATPase-coupled lipid transmembrane transporter activity"/>
    <property type="evidence" value="ECO:0007669"/>
    <property type="project" value="TreeGrafter"/>
</dbReference>
<dbReference type="Gene3D" id="3.40.50.300">
    <property type="entry name" value="P-loop containing nucleotide triphosphate hydrolases"/>
    <property type="match status" value="1"/>
</dbReference>
<sequence length="617" mass="66969">MSQLTRLSGLIDAFRPADGPPPRSLAKFCLWAVKGATPVLLMAGLVSACAGALEVFTAVVLGRVVDTAVEADARTFFTDHWTLLLGCLLFFIVLRPLVLGLSAAAQGIAVSPNLQPLVLSRLHRWTMGHAVTFFDNDFAGRIAQKQMQTARAITDVTTEIINVVAFALASLVGSALLLTSIDWRIGLVLVLWIVAYFGLIRWFMPRVRHVSKNRASARAMVTGQVVDTITNIKTVKLFAHADHEDKVALDAMSAFREKAIQFGGISTMFRFTLMTLAGVLPAVLIGGTLVLWSQGAATPGDIAAAGAVSLRLAQMTGWVSFTLMGLYANIGEVEDGMRTLTPPQTITDAPDAVDLGEVADIRFDHVSFAYGRKTGGVEDIDLHIARGEKLGIVGASGAGKSTLVALLLRLYDPEKGQVTVSEQDLRGLTQESLRRSVGMVTQETAMFNRSTRENILYGRPDATEEEMIEAAERAEAHDFILQLEDHKGRKGYDAHLGERGVRLSGGQRQRIALARAILKNAPILVLDEATSALDSEVEASIQEALERVMEGKTVLAIAHRLSTLAQMDRIIVLDDGRVVEEGTHQQLLEQRGLYARYWQRQSGGFICADDESAEAAE</sequence>
<geneLocation type="plasmid" evidence="11 12">
    <name>unnamed4</name>
</geneLocation>
<dbReference type="Gene3D" id="1.20.1560.10">
    <property type="entry name" value="ABC transporter type 1, transmembrane domain"/>
    <property type="match status" value="1"/>
</dbReference>
<keyword evidence="3" id="KW-0547">Nucleotide-binding</keyword>
<dbReference type="OrthoDB" id="9808328at2"/>
<dbReference type="InterPro" id="IPR003593">
    <property type="entry name" value="AAA+_ATPase"/>
</dbReference>
<feature type="transmembrane region" description="Helical" evidence="8">
    <location>
        <begin position="81"/>
        <end position="105"/>
    </location>
</feature>
<organism evidence="11 12">
    <name type="scientific">Qingshengfaniella alkalisoli</name>
    <dbReference type="NCBI Taxonomy" id="2599296"/>
    <lineage>
        <taxon>Bacteria</taxon>
        <taxon>Pseudomonadati</taxon>
        <taxon>Pseudomonadota</taxon>
        <taxon>Alphaproteobacteria</taxon>
        <taxon>Rhodobacterales</taxon>
        <taxon>Paracoccaceae</taxon>
        <taxon>Qingshengfaniella</taxon>
    </lineage>
</organism>
<dbReference type="GO" id="GO:0005886">
    <property type="term" value="C:plasma membrane"/>
    <property type="evidence" value="ECO:0007669"/>
    <property type="project" value="UniProtKB-SubCell"/>
</dbReference>
<dbReference type="InterPro" id="IPR017871">
    <property type="entry name" value="ABC_transporter-like_CS"/>
</dbReference>
<dbReference type="PROSITE" id="PS50929">
    <property type="entry name" value="ABC_TM1F"/>
    <property type="match status" value="1"/>
</dbReference>
<accession>A0A5B8IZ82</accession>
<evidence type="ECO:0000313" key="12">
    <source>
        <dbReference type="Proteomes" id="UP000318483"/>
    </source>
</evidence>
<evidence type="ECO:0000313" key="11">
    <source>
        <dbReference type="EMBL" id="QDY71442.1"/>
    </source>
</evidence>
<dbReference type="FunFam" id="3.40.50.300:FF:000218">
    <property type="entry name" value="Multidrug ABC transporter ATP-binding protein"/>
    <property type="match status" value="1"/>
</dbReference>
<dbReference type="InterPro" id="IPR011527">
    <property type="entry name" value="ABC1_TM_dom"/>
</dbReference>
<protein>
    <submittedName>
        <fullName evidence="11">ABC transporter ATP-binding protein</fullName>
    </submittedName>
</protein>
<proteinExistence type="predicted"/>
<keyword evidence="5 8" id="KW-1133">Transmembrane helix</keyword>
<dbReference type="SUPFAM" id="SSF52540">
    <property type="entry name" value="P-loop containing nucleoside triphosphate hydrolases"/>
    <property type="match status" value="1"/>
</dbReference>
<keyword evidence="12" id="KW-1185">Reference proteome</keyword>
<feature type="transmembrane region" description="Helical" evidence="8">
    <location>
        <begin position="160"/>
        <end position="179"/>
    </location>
</feature>
<keyword evidence="6 8" id="KW-0472">Membrane</keyword>
<evidence type="ECO:0000256" key="1">
    <source>
        <dbReference type="ARBA" id="ARBA00004651"/>
    </source>
</evidence>
<feature type="domain" description="ABC transmembrane type-1" evidence="10">
    <location>
        <begin position="41"/>
        <end position="328"/>
    </location>
</feature>
<dbReference type="PROSITE" id="PS50893">
    <property type="entry name" value="ABC_TRANSPORTER_2"/>
    <property type="match status" value="1"/>
</dbReference>
<dbReference type="PANTHER" id="PTHR24221">
    <property type="entry name" value="ATP-BINDING CASSETTE SUB-FAMILY B"/>
    <property type="match status" value="1"/>
</dbReference>
<dbReference type="AlphaFoldDB" id="A0A5B8IZ82"/>
<dbReference type="EMBL" id="CP042265">
    <property type="protein sequence ID" value="QDY71442.1"/>
    <property type="molecule type" value="Genomic_DNA"/>
</dbReference>
<evidence type="ECO:0000256" key="2">
    <source>
        <dbReference type="ARBA" id="ARBA00022692"/>
    </source>
</evidence>
<feature type="domain" description="ABC transporter" evidence="9">
    <location>
        <begin position="361"/>
        <end position="600"/>
    </location>
</feature>
<evidence type="ECO:0000259" key="10">
    <source>
        <dbReference type="PROSITE" id="PS50929"/>
    </source>
</evidence>
<dbReference type="GO" id="GO:0140359">
    <property type="term" value="F:ABC-type transporter activity"/>
    <property type="evidence" value="ECO:0007669"/>
    <property type="project" value="InterPro"/>
</dbReference>
<dbReference type="PANTHER" id="PTHR24221:SF203">
    <property type="entry name" value="ATP-BINDING_PERMEASE FUSION ABC TRANSPORTER-RELATED"/>
    <property type="match status" value="1"/>
</dbReference>
<dbReference type="KEGG" id="lit:FPZ52_17325"/>
<reference evidence="11 12" key="1">
    <citation type="submission" date="2019-07" db="EMBL/GenBank/DDBJ databases">
        <title>Litoreibacter alkalisoli sp. nov., isolated from saline-alkaline soil.</title>
        <authorList>
            <person name="Wang S."/>
            <person name="Xu L."/>
            <person name="Xing Y.-T."/>
            <person name="Sun J.-Q."/>
        </authorList>
    </citation>
    <scope>NUCLEOTIDE SEQUENCE [LARGE SCALE GENOMIC DNA]</scope>
    <source>
        <strain evidence="11 12">LN3S51</strain>
        <plasmid evidence="11 12">unnamed4</plasmid>
    </source>
</reference>
<dbReference type="GO" id="GO:0016887">
    <property type="term" value="F:ATP hydrolysis activity"/>
    <property type="evidence" value="ECO:0007669"/>
    <property type="project" value="InterPro"/>
</dbReference>
<dbReference type="SMART" id="SM00382">
    <property type="entry name" value="AAA"/>
    <property type="match status" value="1"/>
</dbReference>
<dbReference type="RefSeq" id="WP_146366856.1">
    <property type="nucleotide sequence ID" value="NZ_CP042265.1"/>
</dbReference>
<keyword evidence="2 8" id="KW-0812">Transmembrane</keyword>